<organism evidence="1 2">
    <name type="scientific">Acidithiobacillus ferruginosus</name>
    <dbReference type="NCBI Taxonomy" id="3063951"/>
    <lineage>
        <taxon>Bacteria</taxon>
        <taxon>Pseudomonadati</taxon>
        <taxon>Pseudomonadota</taxon>
        <taxon>Acidithiobacillia</taxon>
        <taxon>Acidithiobacillales</taxon>
        <taxon>Acidithiobacillaceae</taxon>
        <taxon>Acidithiobacillus</taxon>
    </lineage>
</organism>
<accession>A0ACD5IK88</accession>
<protein>
    <submittedName>
        <fullName evidence="1">Uncharacterized protein</fullName>
    </submittedName>
</protein>
<dbReference type="EMBL" id="CP130946">
    <property type="protein sequence ID" value="XRP74026.1"/>
    <property type="molecule type" value="Genomic_DNA"/>
</dbReference>
<gene>
    <name evidence="1" type="ORF">HF292_005080</name>
</gene>
<dbReference type="Proteomes" id="UP001196097">
    <property type="component" value="Chromosome"/>
</dbReference>
<keyword evidence="2" id="KW-1185">Reference proteome</keyword>
<sequence length="47" mass="5192">MKVPVSDATWRALQQLNIRFGTALNDTIETLAIDAELHNIVGGKTRI</sequence>
<evidence type="ECO:0000313" key="2">
    <source>
        <dbReference type="Proteomes" id="UP001196097"/>
    </source>
</evidence>
<reference evidence="1 2" key="1">
    <citation type="journal article" date="2021" name="ISME J.">
        <title>Genomic evolution of the class Acidithiobacillia: deep-branching Proteobacteria living in extreme acidic conditions.</title>
        <authorList>
            <person name="Moya-Beltran A."/>
            <person name="Beard S."/>
            <person name="Rojas-Villalobos C."/>
            <person name="Issotta F."/>
            <person name="Gallardo Y."/>
            <person name="Ulloa R."/>
            <person name="Giaveno A."/>
            <person name="Degli Esposti M."/>
            <person name="Johnson D.B."/>
            <person name="Quatrini R."/>
        </authorList>
    </citation>
    <scope>NUCLEOTIDE SEQUENCE [LARGE SCALE GENOMIC DNA]</scope>
    <source>
        <strain evidence="1 2">CF3</strain>
    </source>
</reference>
<name>A0ACD5IK88_9PROT</name>
<evidence type="ECO:0000313" key="1">
    <source>
        <dbReference type="EMBL" id="XRP74026.1"/>
    </source>
</evidence>
<proteinExistence type="predicted"/>